<name>A0ABR7HKK0_9FIRM</name>
<proteinExistence type="predicted"/>
<comment type="caution">
    <text evidence="1">The sequence shown here is derived from an EMBL/GenBank/DDBJ whole genome shotgun (WGS) entry which is preliminary data.</text>
</comment>
<evidence type="ECO:0000313" key="2">
    <source>
        <dbReference type="Proteomes" id="UP000636755"/>
    </source>
</evidence>
<dbReference type="EMBL" id="JACOPS010000002">
    <property type="protein sequence ID" value="MBC5728028.1"/>
    <property type="molecule type" value="Genomic_DNA"/>
</dbReference>
<dbReference type="Proteomes" id="UP000636755">
    <property type="component" value="Unassembled WGS sequence"/>
</dbReference>
<keyword evidence="2" id="KW-1185">Reference proteome</keyword>
<sequence length="90" mass="10712">MKKRISLDSTIKYSLDKVSCFERAVANQLNHKNGYYGDLFIILSKIYQFYFLQIGVDSREKIIELSKKLLKLEIKHIHKNNFSKKYSELH</sequence>
<accession>A0ABR7HKK0</accession>
<dbReference type="RefSeq" id="WP_186935230.1">
    <property type="nucleotide sequence ID" value="NZ_JACOPS010000002.1"/>
</dbReference>
<evidence type="ECO:0000313" key="1">
    <source>
        <dbReference type="EMBL" id="MBC5728028.1"/>
    </source>
</evidence>
<gene>
    <name evidence="1" type="ORF">H8R91_05740</name>
</gene>
<protein>
    <submittedName>
        <fullName evidence="1">Uncharacterized protein</fullName>
    </submittedName>
</protein>
<reference evidence="1 2" key="1">
    <citation type="submission" date="2020-08" db="EMBL/GenBank/DDBJ databases">
        <title>Genome public.</title>
        <authorList>
            <person name="Liu C."/>
            <person name="Sun Q."/>
        </authorList>
    </citation>
    <scope>NUCLEOTIDE SEQUENCE [LARGE SCALE GENOMIC DNA]</scope>
    <source>
        <strain evidence="1 2">NSJ-71</strain>
    </source>
</reference>
<organism evidence="1 2">
    <name type="scientific">Ruminococcus intestinalis</name>
    <dbReference type="NCBI Taxonomy" id="2763066"/>
    <lineage>
        <taxon>Bacteria</taxon>
        <taxon>Bacillati</taxon>
        <taxon>Bacillota</taxon>
        <taxon>Clostridia</taxon>
        <taxon>Eubacteriales</taxon>
        <taxon>Oscillospiraceae</taxon>
        <taxon>Ruminococcus</taxon>
    </lineage>
</organism>